<organism evidence="2">
    <name type="scientific">Cucumis melo</name>
    <name type="common">Muskmelon</name>
    <dbReference type="NCBI Taxonomy" id="3656"/>
    <lineage>
        <taxon>Eukaryota</taxon>
        <taxon>Viridiplantae</taxon>
        <taxon>Streptophyta</taxon>
        <taxon>Embryophyta</taxon>
        <taxon>Tracheophyta</taxon>
        <taxon>Spermatophyta</taxon>
        <taxon>Magnoliopsida</taxon>
        <taxon>eudicotyledons</taxon>
        <taxon>Gunneridae</taxon>
        <taxon>Pentapetalae</taxon>
        <taxon>rosids</taxon>
        <taxon>fabids</taxon>
        <taxon>Cucurbitales</taxon>
        <taxon>Cucurbitaceae</taxon>
        <taxon>Benincaseae</taxon>
        <taxon>Cucumis</taxon>
    </lineage>
</organism>
<proteinExistence type="predicted"/>
<evidence type="ECO:0000313" key="2">
    <source>
        <dbReference type="EnsemblPlants" id="MELO3C031423.2.1"/>
    </source>
</evidence>
<keyword evidence="1" id="KW-1133">Transmembrane helix</keyword>
<keyword evidence="1" id="KW-0472">Membrane</keyword>
<dbReference type="Gramene" id="MELO3C031423.2.1">
    <property type="protein sequence ID" value="MELO3C031423.2.1"/>
    <property type="gene ID" value="MELO3C031423.2"/>
</dbReference>
<dbReference type="EnsemblPlants" id="MELO3C031423.2.1">
    <property type="protein sequence ID" value="MELO3C031423.2.1"/>
    <property type="gene ID" value="MELO3C031423.2"/>
</dbReference>
<feature type="transmembrane region" description="Helical" evidence="1">
    <location>
        <begin position="12"/>
        <end position="28"/>
    </location>
</feature>
<name>A0A9I9EBA2_CUCME</name>
<reference evidence="2" key="1">
    <citation type="submission" date="2023-03" db="UniProtKB">
        <authorList>
            <consortium name="EnsemblPlants"/>
        </authorList>
    </citation>
    <scope>IDENTIFICATION</scope>
</reference>
<protein>
    <submittedName>
        <fullName evidence="2">Uncharacterized protein</fullName>
    </submittedName>
</protein>
<accession>A0A9I9EBA2</accession>
<keyword evidence="1" id="KW-0812">Transmembrane</keyword>
<evidence type="ECO:0000256" key="1">
    <source>
        <dbReference type="SAM" id="Phobius"/>
    </source>
</evidence>
<sequence length="96" mass="11474">MLLNDVLANYHLAIYCCLLLILCCYMDLDDFSISEEFEYYVMRYMREIVSKDTSIITDAVCFSNVIDTRNSYSQLELDEVQVEWDEFLARIYDRHT</sequence>
<dbReference type="AlphaFoldDB" id="A0A9I9EBA2"/>